<accession>A0A117IXI9</accession>
<dbReference type="AlphaFoldDB" id="A0A117IXI9"/>
<reference evidence="1 2" key="1">
    <citation type="submission" date="2015-11" db="EMBL/GenBank/DDBJ databases">
        <title>Genome-wide analysis reveals the secondary metabolome in Streptomyces kanasensis ZX01.</title>
        <authorList>
            <person name="Zhang G."/>
            <person name="Han L."/>
            <person name="Feng J."/>
            <person name="Zhang X."/>
        </authorList>
    </citation>
    <scope>NUCLEOTIDE SEQUENCE [LARGE SCALE GENOMIC DNA]</scope>
    <source>
        <strain evidence="1 2">ZX01</strain>
    </source>
</reference>
<dbReference type="InterPro" id="IPR026496">
    <property type="entry name" value="GRASP_targ"/>
</dbReference>
<keyword evidence="2" id="KW-1185">Reference proteome</keyword>
<proteinExistence type="predicted"/>
<dbReference type="NCBIfam" id="TIGR04186">
    <property type="entry name" value="GRASP_targ"/>
    <property type="match status" value="1"/>
</dbReference>
<protein>
    <recommendedName>
        <fullName evidence="3">ATP-grasp-modified RiPP</fullName>
    </recommendedName>
</protein>
<dbReference type="Pfam" id="PF14404">
    <property type="entry name" value="Strep_pep"/>
    <property type="match status" value="1"/>
</dbReference>
<gene>
    <name evidence="1" type="ORF">ATE80_02730</name>
</gene>
<dbReference type="EMBL" id="LNSV01000004">
    <property type="protein sequence ID" value="KUH40233.1"/>
    <property type="molecule type" value="Genomic_DNA"/>
</dbReference>
<evidence type="ECO:0000313" key="1">
    <source>
        <dbReference type="EMBL" id="KUH40233.1"/>
    </source>
</evidence>
<dbReference type="InterPro" id="IPR025744">
    <property type="entry name" value="Rbsml_synth_pep_Strp"/>
</dbReference>
<organism evidence="1 2">
    <name type="scientific">Streptomyces kanasensis</name>
    <dbReference type="NCBI Taxonomy" id="936756"/>
    <lineage>
        <taxon>Bacteria</taxon>
        <taxon>Bacillati</taxon>
        <taxon>Actinomycetota</taxon>
        <taxon>Actinomycetes</taxon>
        <taxon>Kitasatosporales</taxon>
        <taxon>Streptomycetaceae</taxon>
        <taxon>Streptomyces</taxon>
    </lineage>
</organism>
<dbReference type="STRING" id="936756.ATE80_02730"/>
<comment type="caution">
    <text evidence="1">The sequence shown here is derived from an EMBL/GenBank/DDBJ whole genome shotgun (WGS) entry which is preliminary data.</text>
</comment>
<name>A0A117IXI9_9ACTN</name>
<dbReference type="Proteomes" id="UP000054011">
    <property type="component" value="Unassembled WGS sequence"/>
</dbReference>
<evidence type="ECO:0000313" key="2">
    <source>
        <dbReference type="Proteomes" id="UP000054011"/>
    </source>
</evidence>
<dbReference type="RefSeq" id="WP_058940471.1">
    <property type="nucleotide sequence ID" value="NZ_LNSV01000004.1"/>
</dbReference>
<evidence type="ECO:0008006" key="3">
    <source>
        <dbReference type="Google" id="ProtNLM"/>
    </source>
</evidence>
<sequence>MGRPFALRYAVPAGAGAGTAPPYAYDAALQLNVLPDGRPAVADPEVLRAAGTTTSTAGSQTHFDD</sequence>